<proteinExistence type="predicted"/>
<dbReference type="AlphaFoldDB" id="A0A3B1D901"/>
<dbReference type="PROSITE" id="PS50110">
    <property type="entry name" value="RESPONSE_REGULATORY"/>
    <property type="match status" value="1"/>
</dbReference>
<dbReference type="EMBL" id="UOGE01000102">
    <property type="protein sequence ID" value="VAX25167.1"/>
    <property type="molecule type" value="Genomic_DNA"/>
</dbReference>
<feature type="domain" description="Response regulatory" evidence="1">
    <location>
        <begin position="9"/>
        <end position="146"/>
    </location>
</feature>
<dbReference type="Pfam" id="PF00072">
    <property type="entry name" value="Response_reg"/>
    <property type="match status" value="1"/>
</dbReference>
<name>A0A3B1D901_9ZZZZ</name>
<reference evidence="2" key="1">
    <citation type="submission" date="2018-06" db="EMBL/GenBank/DDBJ databases">
        <authorList>
            <person name="Zhirakovskaya E."/>
        </authorList>
    </citation>
    <scope>NUCLEOTIDE SEQUENCE</scope>
</reference>
<dbReference type="GO" id="GO:0000160">
    <property type="term" value="P:phosphorelay signal transduction system"/>
    <property type="evidence" value="ECO:0007669"/>
    <property type="project" value="InterPro"/>
</dbReference>
<accession>A0A3B1D901</accession>
<organism evidence="2">
    <name type="scientific">hydrothermal vent metagenome</name>
    <dbReference type="NCBI Taxonomy" id="652676"/>
    <lineage>
        <taxon>unclassified sequences</taxon>
        <taxon>metagenomes</taxon>
        <taxon>ecological metagenomes</taxon>
    </lineage>
</organism>
<evidence type="ECO:0000313" key="2">
    <source>
        <dbReference type="EMBL" id="VAX25167.1"/>
    </source>
</evidence>
<dbReference type="SUPFAM" id="SSF52172">
    <property type="entry name" value="CheY-like"/>
    <property type="match status" value="1"/>
</dbReference>
<gene>
    <name evidence="2" type="ORF">MNBD_NITROSPINAE02-2046</name>
</gene>
<evidence type="ECO:0000259" key="1">
    <source>
        <dbReference type="PROSITE" id="PS50110"/>
    </source>
</evidence>
<sequence>MAAGIDDKPILIASSQEKSRYIIEIMLHKLGYKKVLEAASVVEADNLVSKHSKTNSGMTGLLGGAAPSVQCEIGLMIIDCDLKPECGTQYLKTLRQKFPANQLPVLLIAGNSHSEKLKEASEIGANETLSIPFTQDQLKIKANVLLTSANAPVIASFNFNKPGKKVAKTEEKKISPPKAPEEIVRKVSKAQAAKASGGSDRSSFYGGRKTVTYSTDDEPTATLIDGKIDGHYHEKVSIIGGGVNCFWAKQIEGDERVRLEYISPKGRPTGMEAKIIPVEQFMHTFYLCEEHGCQILDSLAKENN</sequence>
<dbReference type="Gene3D" id="3.40.50.2300">
    <property type="match status" value="1"/>
</dbReference>
<protein>
    <recommendedName>
        <fullName evidence="1">Response regulatory domain-containing protein</fullName>
    </recommendedName>
</protein>
<dbReference type="InterPro" id="IPR001789">
    <property type="entry name" value="Sig_transdc_resp-reg_receiver"/>
</dbReference>
<dbReference type="InterPro" id="IPR011006">
    <property type="entry name" value="CheY-like_superfamily"/>
</dbReference>